<dbReference type="Proteomes" id="UP000054783">
    <property type="component" value="Unassembled WGS sequence"/>
</dbReference>
<comment type="caution">
    <text evidence="1">The sequence shown here is derived from an EMBL/GenBank/DDBJ whole genome shotgun (WGS) entry which is preliminary data.</text>
</comment>
<organism evidence="1 2">
    <name type="scientific">Trichinella patagoniensis</name>
    <dbReference type="NCBI Taxonomy" id="990121"/>
    <lineage>
        <taxon>Eukaryota</taxon>
        <taxon>Metazoa</taxon>
        <taxon>Ecdysozoa</taxon>
        <taxon>Nematoda</taxon>
        <taxon>Enoplea</taxon>
        <taxon>Dorylaimia</taxon>
        <taxon>Trichinellida</taxon>
        <taxon>Trichinellidae</taxon>
        <taxon>Trichinella</taxon>
    </lineage>
</organism>
<gene>
    <name evidence="1" type="ORF">T12_23</name>
</gene>
<evidence type="ECO:0000313" key="2">
    <source>
        <dbReference type="Proteomes" id="UP000054783"/>
    </source>
</evidence>
<sequence>MSKLLSLSHKKPFIRQLYAKRCPLLMDTSPFCKTESAELHQCSQLRNLFWYFLAWCLMTHIAKNGEHDSPKHSLLKRLTDVNLAAEWINSPLDLSSEFLQFTVNFSNSQLNKTISDSFHSVVVVRYALKRPVIFSPSMVADDRPPVVHKRLCLACCTLRKLSISFQIVACAMPNSAFNLRDALTTSQLETLMDVLHNLDDFDDPRNCLQTSRIVVEVCLEDALLSCLRPALNRLLEQRLEELLSWLAEQMLMFYWLAENRVFIGSLLIA</sequence>
<protein>
    <submittedName>
        <fullName evidence="1">Uncharacterized protein</fullName>
    </submittedName>
</protein>
<dbReference type="EMBL" id="JYDQ01000312">
    <property type="protein sequence ID" value="KRY08749.1"/>
    <property type="molecule type" value="Genomic_DNA"/>
</dbReference>
<name>A0A0V0Z8M3_9BILA</name>
<dbReference type="AlphaFoldDB" id="A0A0V0Z8M3"/>
<dbReference type="OrthoDB" id="5936601at2759"/>
<reference evidence="1 2" key="1">
    <citation type="submission" date="2015-01" db="EMBL/GenBank/DDBJ databases">
        <title>Evolution of Trichinella species and genotypes.</title>
        <authorList>
            <person name="Korhonen P.K."/>
            <person name="Edoardo P."/>
            <person name="Giuseppe L.R."/>
            <person name="Gasser R.B."/>
        </authorList>
    </citation>
    <scope>NUCLEOTIDE SEQUENCE [LARGE SCALE GENOMIC DNA]</scope>
    <source>
        <strain evidence="1">ISS2496</strain>
    </source>
</reference>
<evidence type="ECO:0000313" key="1">
    <source>
        <dbReference type="EMBL" id="KRY08749.1"/>
    </source>
</evidence>
<proteinExistence type="predicted"/>
<accession>A0A0V0Z8M3</accession>
<keyword evidence="2" id="KW-1185">Reference proteome</keyword>